<dbReference type="InterPro" id="IPR000160">
    <property type="entry name" value="GGDEF_dom"/>
</dbReference>
<dbReference type="RefSeq" id="WP_093556436.1">
    <property type="nucleotide sequence ID" value="NZ_FPBO01000013.1"/>
</dbReference>
<keyword evidence="5" id="KW-1185">Reference proteome</keyword>
<protein>
    <recommendedName>
        <fullName evidence="1">diguanylate cyclase</fullName>
        <ecNumber evidence="1">2.7.7.65</ecNumber>
    </recommendedName>
</protein>
<reference evidence="5" key="1">
    <citation type="submission" date="2016-10" db="EMBL/GenBank/DDBJ databases">
        <authorList>
            <person name="Varghese N."/>
            <person name="Submissions S."/>
        </authorList>
    </citation>
    <scope>NUCLEOTIDE SEQUENCE [LARGE SCALE GENOMIC DNA]</scope>
    <source>
        <strain evidence="5">CGMCC 1.11014</strain>
    </source>
</reference>
<dbReference type="PANTHER" id="PTHR45138:SF24">
    <property type="entry name" value="DIGUANYLATE CYCLASE DGCC-RELATED"/>
    <property type="match status" value="1"/>
</dbReference>
<dbReference type="STRING" id="1035707.SAMN05216552_101352"/>
<dbReference type="GO" id="GO:0005886">
    <property type="term" value="C:plasma membrane"/>
    <property type="evidence" value="ECO:0007669"/>
    <property type="project" value="TreeGrafter"/>
</dbReference>
<sequence length="314" mass="34678">MLNSLHAELASTRLFAGVSFDAIERLLEHCRVVEVPADTVLLDPAVPNEHLYVLLDGQVDVHLTTLSQPYYMRLGAGECVGEMSMIEARETSAYVMVSSRSRMLVLTRDTMWSLINASHALARNMLVTLSGRVRQGNDAVRDSIHRQSEFESLAFVDGLTGLHNRRWLDQAFRRQLERGLLDGKPLSILMIDIDHFKRFNDTHGHVSGDRSLRAVALALNDNLRPGDLLARYGGEEFAVLLPDTGAPQAVAIAERLRRAVAEPKAPLAADLPGLSISLGDTQMRPGDTLERMLERADTALYKAKSAGRNRVCSA</sequence>
<dbReference type="CDD" id="cd00038">
    <property type="entry name" value="CAP_ED"/>
    <property type="match status" value="1"/>
</dbReference>
<dbReference type="Pfam" id="PF00027">
    <property type="entry name" value="cNMP_binding"/>
    <property type="match status" value="1"/>
</dbReference>
<dbReference type="InterPro" id="IPR000595">
    <property type="entry name" value="cNMP-bd_dom"/>
</dbReference>
<dbReference type="AlphaFoldDB" id="A0A1I7JV99"/>
<dbReference type="InterPro" id="IPR029787">
    <property type="entry name" value="Nucleotide_cyclase"/>
</dbReference>
<feature type="domain" description="Cyclic nucleotide-binding" evidence="2">
    <location>
        <begin position="14"/>
        <end position="132"/>
    </location>
</feature>
<evidence type="ECO:0000259" key="3">
    <source>
        <dbReference type="PROSITE" id="PS50887"/>
    </source>
</evidence>
<evidence type="ECO:0000256" key="1">
    <source>
        <dbReference type="ARBA" id="ARBA00012528"/>
    </source>
</evidence>
<dbReference type="GO" id="GO:0043709">
    <property type="term" value="P:cell adhesion involved in single-species biofilm formation"/>
    <property type="evidence" value="ECO:0007669"/>
    <property type="project" value="TreeGrafter"/>
</dbReference>
<evidence type="ECO:0000313" key="5">
    <source>
        <dbReference type="Proteomes" id="UP000199391"/>
    </source>
</evidence>
<evidence type="ECO:0000259" key="2">
    <source>
        <dbReference type="PROSITE" id="PS50042"/>
    </source>
</evidence>
<dbReference type="OrthoDB" id="9813903at2"/>
<dbReference type="GO" id="GO:0052621">
    <property type="term" value="F:diguanylate cyclase activity"/>
    <property type="evidence" value="ECO:0007669"/>
    <property type="project" value="UniProtKB-EC"/>
</dbReference>
<dbReference type="InterPro" id="IPR018490">
    <property type="entry name" value="cNMP-bd_dom_sf"/>
</dbReference>
<dbReference type="InterPro" id="IPR050469">
    <property type="entry name" value="Diguanylate_Cyclase"/>
</dbReference>
<dbReference type="PANTHER" id="PTHR45138">
    <property type="entry name" value="REGULATORY COMPONENTS OF SENSORY TRANSDUCTION SYSTEM"/>
    <property type="match status" value="1"/>
</dbReference>
<organism evidence="4 5">
    <name type="scientific">Pseudoduganella namucuonensis</name>
    <dbReference type="NCBI Taxonomy" id="1035707"/>
    <lineage>
        <taxon>Bacteria</taxon>
        <taxon>Pseudomonadati</taxon>
        <taxon>Pseudomonadota</taxon>
        <taxon>Betaproteobacteria</taxon>
        <taxon>Burkholderiales</taxon>
        <taxon>Oxalobacteraceae</taxon>
        <taxon>Telluria group</taxon>
        <taxon>Pseudoduganella</taxon>
    </lineage>
</organism>
<dbReference type="InterPro" id="IPR014710">
    <property type="entry name" value="RmlC-like_jellyroll"/>
</dbReference>
<dbReference type="NCBIfam" id="TIGR00254">
    <property type="entry name" value="GGDEF"/>
    <property type="match status" value="1"/>
</dbReference>
<dbReference type="Gene3D" id="3.30.70.270">
    <property type="match status" value="1"/>
</dbReference>
<dbReference type="PROSITE" id="PS50042">
    <property type="entry name" value="CNMP_BINDING_3"/>
    <property type="match status" value="1"/>
</dbReference>
<dbReference type="SMART" id="SM00267">
    <property type="entry name" value="GGDEF"/>
    <property type="match status" value="1"/>
</dbReference>
<accession>A0A1I7JV99</accession>
<evidence type="ECO:0000313" key="4">
    <source>
        <dbReference type="EMBL" id="SFU89132.1"/>
    </source>
</evidence>
<dbReference type="EMBL" id="FPBO01000013">
    <property type="protein sequence ID" value="SFU89132.1"/>
    <property type="molecule type" value="Genomic_DNA"/>
</dbReference>
<name>A0A1I7JV99_9BURK</name>
<dbReference type="SUPFAM" id="SSF55073">
    <property type="entry name" value="Nucleotide cyclase"/>
    <property type="match status" value="1"/>
</dbReference>
<proteinExistence type="predicted"/>
<dbReference type="Pfam" id="PF00990">
    <property type="entry name" value="GGDEF"/>
    <property type="match status" value="1"/>
</dbReference>
<dbReference type="Gene3D" id="2.60.120.10">
    <property type="entry name" value="Jelly Rolls"/>
    <property type="match status" value="1"/>
</dbReference>
<dbReference type="CDD" id="cd01949">
    <property type="entry name" value="GGDEF"/>
    <property type="match status" value="1"/>
</dbReference>
<dbReference type="InterPro" id="IPR043128">
    <property type="entry name" value="Rev_trsase/Diguanyl_cyclase"/>
</dbReference>
<gene>
    <name evidence="4" type="ORF">SAMN05216552_101352</name>
</gene>
<dbReference type="PROSITE" id="PS50887">
    <property type="entry name" value="GGDEF"/>
    <property type="match status" value="1"/>
</dbReference>
<dbReference type="FunFam" id="3.30.70.270:FF:000001">
    <property type="entry name" value="Diguanylate cyclase domain protein"/>
    <property type="match status" value="1"/>
</dbReference>
<dbReference type="Proteomes" id="UP000199391">
    <property type="component" value="Unassembled WGS sequence"/>
</dbReference>
<feature type="domain" description="GGDEF" evidence="3">
    <location>
        <begin position="184"/>
        <end position="314"/>
    </location>
</feature>
<dbReference type="SUPFAM" id="SSF51206">
    <property type="entry name" value="cAMP-binding domain-like"/>
    <property type="match status" value="1"/>
</dbReference>
<dbReference type="GO" id="GO:1902201">
    <property type="term" value="P:negative regulation of bacterial-type flagellum-dependent cell motility"/>
    <property type="evidence" value="ECO:0007669"/>
    <property type="project" value="TreeGrafter"/>
</dbReference>
<dbReference type="EC" id="2.7.7.65" evidence="1"/>